<evidence type="ECO:0000256" key="4">
    <source>
        <dbReference type="ARBA" id="ARBA00022723"/>
    </source>
</evidence>
<reference evidence="7" key="1">
    <citation type="submission" date="2013-11" db="EMBL/GenBank/DDBJ databases">
        <title>Draft genome sequence of the broad-host-range Rhizobium sp. LPU83 strain, a member of the low-genetic diversity Oregon-like Rhizobium sp. group.</title>
        <authorList>
            <person name="Wibberg D."/>
            <person name="Puehler A."/>
            <person name="Schlueter A."/>
        </authorList>
    </citation>
    <scope>NUCLEOTIDE SEQUENCE [LARGE SCALE GENOMIC DNA]</scope>
    <source>
        <strain evidence="7">LPU83</strain>
        <plasmid evidence="7">pLPU83b</plasmid>
    </source>
</reference>
<dbReference type="InterPro" id="IPR042099">
    <property type="entry name" value="ANL_N_sf"/>
</dbReference>
<dbReference type="InterPro" id="IPR020845">
    <property type="entry name" value="AMP-binding_CS"/>
</dbReference>
<dbReference type="PROSITE" id="PS50075">
    <property type="entry name" value="CARRIER"/>
    <property type="match status" value="2"/>
</dbReference>
<dbReference type="CDD" id="cd05930">
    <property type="entry name" value="A_NRPS"/>
    <property type="match status" value="2"/>
</dbReference>
<dbReference type="Proteomes" id="UP000019443">
    <property type="component" value="Unassembled WGS sequence"/>
</dbReference>
<dbReference type="PROSITE" id="PS00012">
    <property type="entry name" value="PHOSPHOPANTETHEINE"/>
    <property type="match status" value="1"/>
</dbReference>
<dbReference type="CDD" id="cd19531">
    <property type="entry name" value="LCL_NRPS-like"/>
    <property type="match status" value="1"/>
</dbReference>
<evidence type="ECO:0000256" key="2">
    <source>
        <dbReference type="ARBA" id="ARBA00022450"/>
    </source>
</evidence>
<evidence type="ECO:0000256" key="5">
    <source>
        <dbReference type="SAM" id="MobiDB-lite"/>
    </source>
</evidence>
<dbReference type="EMBL" id="CBYB010000054">
    <property type="protein sequence ID" value="CDM60529.1"/>
    <property type="molecule type" value="Genomic_DNA"/>
</dbReference>
<evidence type="ECO:0000313" key="7">
    <source>
        <dbReference type="EMBL" id="CDM60529.1"/>
    </source>
</evidence>
<keyword evidence="7" id="KW-0614">Plasmid</keyword>
<dbReference type="Pfam" id="PF00550">
    <property type="entry name" value="PP-binding"/>
    <property type="match status" value="2"/>
</dbReference>
<dbReference type="Gene3D" id="3.40.50.12780">
    <property type="entry name" value="N-terminal domain of ligase-like"/>
    <property type="match status" value="2"/>
</dbReference>
<evidence type="ECO:0000256" key="3">
    <source>
        <dbReference type="ARBA" id="ARBA00022553"/>
    </source>
</evidence>
<dbReference type="PANTHER" id="PTHR45527">
    <property type="entry name" value="NONRIBOSOMAL PEPTIDE SYNTHETASE"/>
    <property type="match status" value="1"/>
</dbReference>
<geneLocation type="plasmid" evidence="7">
    <name>pLPU83b</name>
</geneLocation>
<dbReference type="PROSITE" id="PS00455">
    <property type="entry name" value="AMP_BINDING"/>
    <property type="match status" value="2"/>
</dbReference>
<dbReference type="InterPro" id="IPR000873">
    <property type="entry name" value="AMP-dep_synth/lig_dom"/>
</dbReference>
<keyword evidence="3" id="KW-0597">Phosphoprotein</keyword>
<dbReference type="Pfam" id="PF00501">
    <property type="entry name" value="AMP-binding"/>
    <property type="match status" value="2"/>
</dbReference>
<feature type="region of interest" description="Disordered" evidence="5">
    <location>
        <begin position="1715"/>
        <end position="1739"/>
    </location>
</feature>
<dbReference type="SUPFAM" id="SSF52777">
    <property type="entry name" value="CoA-dependent acyltransferases"/>
    <property type="match status" value="4"/>
</dbReference>
<keyword evidence="8" id="KW-1185">Reference proteome</keyword>
<feature type="domain" description="Carrier" evidence="6">
    <location>
        <begin position="679"/>
        <end position="756"/>
    </location>
</feature>
<name>W6RI65_9HYPH</name>
<dbReference type="NCBIfam" id="NF003417">
    <property type="entry name" value="PRK04813.1"/>
    <property type="match status" value="2"/>
</dbReference>
<keyword evidence="2" id="KW-0596">Phosphopantetheine</keyword>
<dbReference type="Pfam" id="PF00668">
    <property type="entry name" value="Condensation"/>
    <property type="match status" value="2"/>
</dbReference>
<gene>
    <name evidence="7" type="ORF">LPU83_pLPU83b_0549</name>
</gene>
<dbReference type="GO" id="GO:0005737">
    <property type="term" value="C:cytoplasm"/>
    <property type="evidence" value="ECO:0007669"/>
    <property type="project" value="TreeGrafter"/>
</dbReference>
<dbReference type="GO" id="GO:0003824">
    <property type="term" value="F:catalytic activity"/>
    <property type="evidence" value="ECO:0007669"/>
    <property type="project" value="InterPro"/>
</dbReference>
<dbReference type="InterPro" id="IPR025110">
    <property type="entry name" value="AMP-bd_C"/>
</dbReference>
<organism evidence="7 8">
    <name type="scientific">Rhizobium favelukesii</name>
    <dbReference type="NCBI Taxonomy" id="348824"/>
    <lineage>
        <taxon>Bacteria</taxon>
        <taxon>Pseudomonadati</taxon>
        <taxon>Pseudomonadota</taxon>
        <taxon>Alphaproteobacteria</taxon>
        <taxon>Hyphomicrobiales</taxon>
        <taxon>Rhizobiaceae</taxon>
        <taxon>Rhizobium/Agrobacterium group</taxon>
        <taxon>Rhizobium</taxon>
    </lineage>
</organism>
<dbReference type="InterPro" id="IPR001242">
    <property type="entry name" value="Condensation_dom"/>
</dbReference>
<dbReference type="InterPro" id="IPR010071">
    <property type="entry name" value="AA_adenyl_dom"/>
</dbReference>
<dbReference type="SUPFAM" id="SSF47336">
    <property type="entry name" value="ACP-like"/>
    <property type="match status" value="2"/>
</dbReference>
<dbReference type="PANTHER" id="PTHR45527:SF1">
    <property type="entry name" value="FATTY ACID SYNTHASE"/>
    <property type="match status" value="1"/>
</dbReference>
<dbReference type="InterPro" id="IPR045851">
    <property type="entry name" value="AMP-bd_C_sf"/>
</dbReference>
<keyword evidence="4" id="KW-0479">Metal-binding</keyword>
<dbReference type="GO" id="GO:0043041">
    <property type="term" value="P:amino acid activation for nonribosomal peptide biosynthetic process"/>
    <property type="evidence" value="ECO:0007669"/>
    <property type="project" value="TreeGrafter"/>
</dbReference>
<dbReference type="Gene3D" id="1.10.1200.10">
    <property type="entry name" value="ACP-like"/>
    <property type="match status" value="2"/>
</dbReference>
<dbReference type="Pfam" id="PF13193">
    <property type="entry name" value="AMP-binding_C"/>
    <property type="match status" value="1"/>
</dbReference>
<dbReference type="NCBIfam" id="TIGR01733">
    <property type="entry name" value="AA-adenyl-dom"/>
    <property type="match status" value="1"/>
</dbReference>
<comment type="cofactor">
    <cofactor evidence="1">
        <name>pantetheine 4'-phosphate</name>
        <dbReference type="ChEBI" id="CHEBI:47942"/>
    </cofactor>
</comment>
<proteinExistence type="predicted"/>
<dbReference type="Gene3D" id="3.30.300.30">
    <property type="match status" value="2"/>
</dbReference>
<dbReference type="FunFam" id="1.10.1200.10:FF:000005">
    <property type="entry name" value="Nonribosomal peptide synthetase 1"/>
    <property type="match status" value="1"/>
</dbReference>
<protein>
    <submittedName>
        <fullName evidence="7">Amino acid adenylation protein</fullName>
    </submittedName>
</protein>
<evidence type="ECO:0000259" key="6">
    <source>
        <dbReference type="PROSITE" id="PS50075"/>
    </source>
</evidence>
<dbReference type="GO" id="GO:0046872">
    <property type="term" value="F:metal ion binding"/>
    <property type="evidence" value="ECO:0007669"/>
    <property type="project" value="UniProtKB-KW"/>
</dbReference>
<accession>W6RI65</accession>
<dbReference type="Gene3D" id="3.30.559.10">
    <property type="entry name" value="Chloramphenicol acetyltransferase-like domain"/>
    <property type="match status" value="2"/>
</dbReference>
<dbReference type="InterPro" id="IPR023213">
    <property type="entry name" value="CAT-like_dom_sf"/>
</dbReference>
<dbReference type="InterPro" id="IPR036736">
    <property type="entry name" value="ACP-like_sf"/>
</dbReference>
<sequence length="2305" mass="253570">MSNMRHGALKVMLLNIKQFSLGAVYATSSAKPYGLREFCRKAKHKRRSEDVRFRKTHLERRNRVSGASTIHSTAYSIVGHSVHPSARPCCPSACFGVASSKRWNARPPLEIFFDNAVWKRTPMDSLQPASTKVFESVVSRFAQSAKEYPDRPAVYSGEDYLTYGELDDLTGRLAAAIGAHGCTPGLAVAVLMPRGPVLLACMLAIFRLRAVYVPLDTAYPTDRLQRMVERSECAILVTAPDDLELAQAIAGAASVVNAGLATSMPAAPTASLDVQPGDAAYIIFTSGTTGGPKGAVLTHAALANHLNAKIADLNLCATDRVAQTASHCFDISLWQFLAALLVGGGVDILPSAVIADPLQLSKTLHHRKIAVIQFVPSLLRAYLVATEGESTPQFENLRCISTVGEPLPPDLCRKWLTHYPKVPILNHYGPTECGDGVTHYLVTQPPAADETYVPIGRPIPGLRVYLVTPDSDPVKLASRGEIGELCVSGAGVAQGYINDPERTAAVFVTNPFDDTPSHSRLYRTGDLARMRPEGLLECLGRADRQVKVRGYRVELAEIETVLNSHHGVTGSALGLHRSQHRRTKLTAREKLGWESCDESASAFDADLVPPRLIAFVVLRDHCTLRHLQEHLGRYLAPYMIPDQIFEVPTLPLNSNGKLDYGRLPIPDGMRPLSDVAFVSPRSEIERRLANLWEQILCVAPVGLDDAFIDLGGDSLRMMLLANRVHHLFGRQIQPGQLHCATVRELARKIEESDETQLPPIVRIPAAATKVVPPTALQTHLWFLWKLDPQARNYTLRTVVNLQGPLDRNAFEAAWAGLLDRFDTLRVRFLEKDGEPLMTFDAPLARLEYQDLSPFPSTAQAEHVAAIQGQHSAQPFDLSTGPLLRTTLVRRSEDRHELYLTTHEIIMDAWSLSVLARDLRLLYEGHTVGRAAALPARPEIGLGDYALWEARNLTPERYNVQRAYWQQMLSGELPLLQLPSDHDRPRHLTYASQAQGLGLDAGLTAALRRVAADNRSTLFATLLAGFAIVLGQHAGQDEVVVGARHVIRQRPGTEQLLGFFLNMLPLRLRVAEAETFAGLVKVVQETVSGAISHADYPFSQMLESLDIARRSNISPVFQVMFNMYSEQPEEVHVDGGLTITVRELELGYAKYDLTLYAQEEGDGIYLQLTYCKEIFEAPQAERILRNLEHTLKQCVAAPDAPLRSLDLLSENELRFLGSFNDTSRDFGCKATLRELFEAQVQRTPEHIAFFWDEGRISYAELNDRVDRVANGLAGLGAHEGDRIAIATDRGIATLVAILACVKIHAAYVCLGPDLPQARAVRILRATSPKVMLTDNEVYASWACYEGLPCQVVSFDSLSGTAVIGELPLPVLPHDILHIVFTSGTTGEPRGVRVPTSACLNRLHWMWSELPFAAGDVAVVQKSATLVASTWEIFGPLLQGVPAYLLSREELVVPERLLSVLENHKISHLLAAPPILDGLIMARATGGPSASALRLVVSSTQALPPDLAKRWTLAFPATTLFNFYGSTECSSNAAWYQVDQSFPLDARSVPIGRPLANVQLSVRGRKLQLMPRGALGELCVTGACLSLGYLDNIEQSTALFDMTKGGQLLYRTGDLARFREDGTLELHGRADDQVKMNGYRVELDDVAHALRTHPAVSDAGVALHAVPDRGGVLVGYVVGTADFPGESDLLAFIREILPTYMVPARIMRIDELPRNPGGKLDRRALPLPTAMSSGKGKGRRPRTATEAALAEIWERLLGCDVVSAEDEFFALGGTSILSVRCVSDASLRGLRFTVGELYNHPRLADLASLIDAHDDALPNETTLDRVKSENVAPPFSPTMRFFSQQMGYGEHFNLYGLWKFNAGELDGTLLSQAVVRLGDEHPILRTRLVRSDGMPVRTLPADDPLSLERITLPADLPETWERIVSEKTEDAQYAFKFDGRTPLLKVLLFEGGQPQTQRGWLFIVVHHFLTDAFGFRLLIGELERLYRTAAAGLEVRPTALTGHAGIAKWLNLLRNHTIDRAEEELEYWETRPWAALMPPGSPLALAAARSGGDPTPSDPVGARRMQALLRAGEVDNDEFLWLCESQATRFLSIPQVETAALLGFSDRAGIDGLDLILLAFLRTLGGDRPVLGLYVDNIAALRTPVLGDVDLSNNLGICCELLPMPLVIDGTEPAMAQLRSVAAQRRGIPALGLGLRALQAFHPDERVVERAARLPTPRVLINFRAPLAAIRGRHFLGQQEAPLWCGEYVSFNQHHWLDYSIDEMNSCLRIMQQHNYSRIDGSLATSIATNLQNNLTEVIREICNIQT</sequence>
<comment type="caution">
    <text evidence="7">The sequence shown here is derived from an EMBL/GenBank/DDBJ whole genome shotgun (WGS) entry which is preliminary data.</text>
</comment>
<evidence type="ECO:0000313" key="8">
    <source>
        <dbReference type="Proteomes" id="UP000019443"/>
    </source>
</evidence>
<dbReference type="SUPFAM" id="SSF56801">
    <property type="entry name" value="Acetyl-CoA synthetase-like"/>
    <property type="match status" value="2"/>
</dbReference>
<evidence type="ECO:0000256" key="1">
    <source>
        <dbReference type="ARBA" id="ARBA00001957"/>
    </source>
</evidence>
<feature type="domain" description="Carrier" evidence="6">
    <location>
        <begin position="1738"/>
        <end position="1812"/>
    </location>
</feature>
<dbReference type="GO" id="GO:0031177">
    <property type="term" value="F:phosphopantetheine binding"/>
    <property type="evidence" value="ECO:0007669"/>
    <property type="project" value="TreeGrafter"/>
</dbReference>
<dbReference type="InterPro" id="IPR006162">
    <property type="entry name" value="Ppantetheine_attach_site"/>
</dbReference>
<dbReference type="GO" id="GO:0044550">
    <property type="term" value="P:secondary metabolite biosynthetic process"/>
    <property type="evidence" value="ECO:0007669"/>
    <property type="project" value="TreeGrafter"/>
</dbReference>
<dbReference type="InterPro" id="IPR009081">
    <property type="entry name" value="PP-bd_ACP"/>
</dbReference>
<dbReference type="Gene3D" id="3.30.559.30">
    <property type="entry name" value="Nonribosomal peptide synthetase, condensation domain"/>
    <property type="match status" value="2"/>
</dbReference>